<keyword evidence="5" id="KW-0411">Iron-sulfur</keyword>
<keyword evidence="3" id="KW-0067">ATP-binding</keyword>
<dbReference type="InterPro" id="IPR002744">
    <property type="entry name" value="MIP18-like"/>
</dbReference>
<dbReference type="EMBL" id="CAEZSV010000008">
    <property type="protein sequence ID" value="CAB4545671.1"/>
    <property type="molecule type" value="Genomic_DNA"/>
</dbReference>
<dbReference type="GO" id="GO:0046872">
    <property type="term" value="F:metal ion binding"/>
    <property type="evidence" value="ECO:0007669"/>
    <property type="project" value="UniProtKB-KW"/>
</dbReference>
<keyword evidence="4" id="KW-0408">Iron</keyword>
<dbReference type="InterPro" id="IPR027417">
    <property type="entry name" value="P-loop_NTPase"/>
</dbReference>
<dbReference type="PANTHER" id="PTHR42961">
    <property type="entry name" value="IRON-SULFUR PROTEIN NUBPL"/>
    <property type="match status" value="1"/>
</dbReference>
<dbReference type="GO" id="GO:0140663">
    <property type="term" value="F:ATP-dependent FeS chaperone activity"/>
    <property type="evidence" value="ECO:0007669"/>
    <property type="project" value="InterPro"/>
</dbReference>
<dbReference type="PANTHER" id="PTHR42961:SF2">
    <property type="entry name" value="IRON-SULFUR PROTEIN NUBPL"/>
    <property type="match status" value="1"/>
</dbReference>
<reference evidence="7" key="1">
    <citation type="submission" date="2020-05" db="EMBL/GenBank/DDBJ databases">
        <authorList>
            <person name="Chiriac C."/>
            <person name="Salcher M."/>
            <person name="Ghai R."/>
            <person name="Kavagutti S V."/>
        </authorList>
    </citation>
    <scope>NUCLEOTIDE SEQUENCE</scope>
</reference>
<dbReference type="Pfam" id="PF10609">
    <property type="entry name" value="ParA"/>
    <property type="match status" value="1"/>
</dbReference>
<dbReference type="CDD" id="cd02037">
    <property type="entry name" value="Mrp_NBP35"/>
    <property type="match status" value="1"/>
</dbReference>
<protein>
    <submittedName>
        <fullName evidence="7">Unannotated protein</fullName>
    </submittedName>
</protein>
<evidence type="ECO:0000256" key="1">
    <source>
        <dbReference type="ARBA" id="ARBA00022723"/>
    </source>
</evidence>
<dbReference type="GO" id="GO:0016226">
    <property type="term" value="P:iron-sulfur cluster assembly"/>
    <property type="evidence" value="ECO:0007669"/>
    <property type="project" value="InterPro"/>
</dbReference>
<evidence type="ECO:0000256" key="3">
    <source>
        <dbReference type="ARBA" id="ARBA00022840"/>
    </source>
</evidence>
<dbReference type="Pfam" id="PF01883">
    <property type="entry name" value="FeS_assembly_P"/>
    <property type="match status" value="1"/>
</dbReference>
<dbReference type="InterPro" id="IPR044304">
    <property type="entry name" value="NUBPL-like"/>
</dbReference>
<name>A0A6J6C2S3_9ZZZZ</name>
<accession>A0A6J6C2S3</accession>
<evidence type="ECO:0000256" key="4">
    <source>
        <dbReference type="ARBA" id="ARBA00023004"/>
    </source>
</evidence>
<dbReference type="SUPFAM" id="SSF52540">
    <property type="entry name" value="P-loop containing nucleoside triphosphate hydrolases"/>
    <property type="match status" value="1"/>
</dbReference>
<evidence type="ECO:0000256" key="2">
    <source>
        <dbReference type="ARBA" id="ARBA00022741"/>
    </source>
</evidence>
<keyword evidence="2" id="KW-0547">Nucleotide-binding</keyword>
<dbReference type="GO" id="GO:0005524">
    <property type="term" value="F:ATP binding"/>
    <property type="evidence" value="ECO:0007669"/>
    <property type="project" value="UniProtKB-KW"/>
</dbReference>
<evidence type="ECO:0000256" key="5">
    <source>
        <dbReference type="ARBA" id="ARBA00023014"/>
    </source>
</evidence>
<dbReference type="InterPro" id="IPR000808">
    <property type="entry name" value="Mrp-like_CS"/>
</dbReference>
<dbReference type="InterPro" id="IPR033756">
    <property type="entry name" value="YlxH/NBP35"/>
</dbReference>
<feature type="domain" description="MIP18 family-like" evidence="6">
    <location>
        <begin position="4"/>
        <end position="75"/>
    </location>
</feature>
<organism evidence="7">
    <name type="scientific">freshwater metagenome</name>
    <dbReference type="NCBI Taxonomy" id="449393"/>
    <lineage>
        <taxon>unclassified sequences</taxon>
        <taxon>metagenomes</taxon>
        <taxon>ecological metagenomes</taxon>
    </lineage>
</organism>
<dbReference type="InterPro" id="IPR034904">
    <property type="entry name" value="FSCA_dom_sf"/>
</dbReference>
<proteinExistence type="inferred from homology"/>
<evidence type="ECO:0000259" key="6">
    <source>
        <dbReference type="Pfam" id="PF01883"/>
    </source>
</evidence>
<dbReference type="HAMAP" id="MF_02040">
    <property type="entry name" value="Mrp_NBP35"/>
    <property type="match status" value="1"/>
</dbReference>
<dbReference type="InterPro" id="IPR019591">
    <property type="entry name" value="Mrp/NBP35_ATP-bd"/>
</dbReference>
<dbReference type="AlphaFoldDB" id="A0A6J6C2S3"/>
<dbReference type="PROSITE" id="PS01215">
    <property type="entry name" value="MRP"/>
    <property type="match status" value="1"/>
</dbReference>
<evidence type="ECO:0000313" key="7">
    <source>
        <dbReference type="EMBL" id="CAB4545671.1"/>
    </source>
</evidence>
<dbReference type="GO" id="GO:0051539">
    <property type="term" value="F:4 iron, 4 sulfur cluster binding"/>
    <property type="evidence" value="ECO:0007669"/>
    <property type="project" value="TreeGrafter"/>
</dbReference>
<dbReference type="Gene3D" id="3.40.50.300">
    <property type="entry name" value="P-loop containing nucleotide triphosphate hydrolases"/>
    <property type="match status" value="1"/>
</dbReference>
<sequence length="372" mass="39447">MSIEAINGALATVIDPELRKPLTELGMVKSVKISGSTAEIEIFLTISGCPMKDRLSDDITKAVVGVSGITRVAIEFDVMSDEQRNEIKRIIRGGNEKSIPFARPDSLTRVFAIASGKGGVGKSSLTANLAVALAARGQRVGILDADVYGHSIPRILGMLGARPTAIDNTTFIPPEDIRGIRVASMEMFKPQREDPVAYRGPILHKVLEQLLADAYWGELDFLLLDLPPGTGDIAISLGQLIPSSEVVVVTTPQIAAAEVAERAGRLAHQLKQQLAGVIENMSAFPCPHCGEKISLFGAGGGAETVARLERLTGGSVPLLGQIPFDPALRSAGDAGTPLAPENPSTQALMEIAERLIKRSDSLAGRRLPLSAR</sequence>
<dbReference type="SUPFAM" id="SSF117916">
    <property type="entry name" value="Fe-S cluster assembly (FSCA) domain-like"/>
    <property type="match status" value="1"/>
</dbReference>
<keyword evidence="1" id="KW-0479">Metal-binding</keyword>
<dbReference type="Gene3D" id="3.30.300.130">
    <property type="entry name" value="Fe-S cluster assembly (FSCA)"/>
    <property type="match status" value="1"/>
</dbReference>
<gene>
    <name evidence="7" type="ORF">UFOPK1506_00089</name>
</gene>